<dbReference type="SUPFAM" id="SSF46565">
    <property type="entry name" value="Chaperone J-domain"/>
    <property type="match status" value="1"/>
</dbReference>
<dbReference type="GO" id="GO:0012505">
    <property type="term" value="C:endomembrane system"/>
    <property type="evidence" value="ECO:0007669"/>
    <property type="project" value="UniProtKB-SubCell"/>
</dbReference>
<feature type="domain" description="SANT" evidence="13">
    <location>
        <begin position="512"/>
        <end position="567"/>
    </location>
</feature>
<evidence type="ECO:0000256" key="10">
    <source>
        <dbReference type="SAM" id="Phobius"/>
    </source>
</evidence>
<keyword evidence="15" id="KW-1185">Reference proteome</keyword>
<comment type="caution">
    <text evidence="14">The sequence shown here is derived from an EMBL/GenBank/DDBJ whole genome shotgun (WGS) entry which is preliminary data.</text>
</comment>
<dbReference type="Proteomes" id="UP001152320">
    <property type="component" value="Chromosome 18"/>
</dbReference>
<dbReference type="Pfam" id="PF23082">
    <property type="entry name" value="Myb_DNA-binding_2"/>
    <property type="match status" value="2"/>
</dbReference>
<evidence type="ECO:0000256" key="3">
    <source>
        <dbReference type="ARBA" id="ARBA00022737"/>
    </source>
</evidence>
<dbReference type="SMART" id="SM00717">
    <property type="entry name" value="SANT"/>
    <property type="match status" value="2"/>
</dbReference>
<evidence type="ECO:0000256" key="1">
    <source>
        <dbReference type="ARBA" id="ARBA00022692"/>
    </source>
</evidence>
<dbReference type="InterPro" id="IPR001623">
    <property type="entry name" value="DnaJ_domain"/>
</dbReference>
<evidence type="ECO:0000256" key="6">
    <source>
        <dbReference type="ARBA" id="ARBA00023186"/>
    </source>
</evidence>
<feature type="domain" description="J" evidence="11">
    <location>
        <begin position="57"/>
        <end position="121"/>
    </location>
</feature>
<dbReference type="PROSITE" id="PS50076">
    <property type="entry name" value="DNAJ_2"/>
    <property type="match status" value="1"/>
</dbReference>
<dbReference type="OrthoDB" id="10250354at2759"/>
<dbReference type="CDD" id="cd00167">
    <property type="entry name" value="SANT"/>
    <property type="match status" value="2"/>
</dbReference>
<dbReference type="InterPro" id="IPR001005">
    <property type="entry name" value="SANT/Myb"/>
</dbReference>
<keyword evidence="6" id="KW-0143">Chaperone</keyword>
<dbReference type="PRINTS" id="PR00625">
    <property type="entry name" value="JDOMAIN"/>
</dbReference>
<evidence type="ECO:0000256" key="5">
    <source>
        <dbReference type="ARBA" id="ARBA00023136"/>
    </source>
</evidence>
<protein>
    <submittedName>
        <fullName evidence="14">DnaJ-like subfamily C member 1</fullName>
    </submittedName>
</protein>
<keyword evidence="5 10" id="KW-0472">Membrane</keyword>
<dbReference type="Gene3D" id="1.10.287.110">
    <property type="entry name" value="DnaJ domain"/>
    <property type="match status" value="1"/>
</dbReference>
<dbReference type="AlphaFoldDB" id="A0A9Q1BH95"/>
<dbReference type="SMART" id="SM00271">
    <property type="entry name" value="DnaJ"/>
    <property type="match status" value="1"/>
</dbReference>
<dbReference type="SUPFAM" id="SSF46689">
    <property type="entry name" value="Homeodomain-like"/>
    <property type="match status" value="2"/>
</dbReference>
<evidence type="ECO:0000313" key="14">
    <source>
        <dbReference type="EMBL" id="KAJ8024662.1"/>
    </source>
</evidence>
<dbReference type="PANTHER" id="PTHR44653:SF2">
    <property type="entry name" value="DNAJ HOMOLOG SUBFAMILY C MEMBER 1"/>
    <property type="match status" value="1"/>
</dbReference>
<name>A0A9Q1BH95_HOLLE</name>
<reference evidence="14" key="1">
    <citation type="submission" date="2021-10" db="EMBL/GenBank/DDBJ databases">
        <title>Tropical sea cucumber genome reveals ecological adaptation and Cuvierian tubules defense mechanism.</title>
        <authorList>
            <person name="Chen T."/>
        </authorList>
    </citation>
    <scope>NUCLEOTIDE SEQUENCE</scope>
    <source>
        <strain evidence="14">Nanhai2018</strain>
        <tissue evidence="14">Muscle</tissue>
    </source>
</reference>
<gene>
    <name evidence="14" type="ORF">HOLleu_34624</name>
</gene>
<sequence length="575" mass="66088">MAVFDGSRRHICPSKSTLLSYHFWTSVILFTISLNQSDAWDNTDLELFDLVEEVSQNFYEVLGLDQSANQGEIRRAYRRLSLQYHPDKNKEEGAEERFRQLVAVAEVLRDEDKRRRYDDVLLNGLPDWRQPVYYYRRVRKMGLLEATTLLSIILTVGHYIVMWSMYWERKFELESLIKPKREKKSKKVTKSSEEQKPDAYAILEDPTFLPKPQITDCLPFKCYRLSKASIFFVITSFGSFYKALHQKFEKKPEEPVISSDEEEEEVERKPRVRQKIDPAFYDYNRDVSVEHLTAMREALMKDEVKPQEETKIVTKNVIWTQAEVKVLIKSIAKFPGGTVDRWEKIAAEIGRPLNEVTKKAKEIKNKGYATAVDASIQGITGSENHTVVNKTTGETDASTISIASSPLEDQPITCEVASYDYFDDEEMSKKKRRHKGGKSSKAVDRTEMITGQNDQERTVKSINSEIDSRNNLASDFKSSNEPRGEGTVGINVEAQGDPTKPEAVEEIVFDGVESCSWTQRQQKILEKALQVYPKGTPERWDKIAGSVPGKSKEECILRYKELVEIVRRKKMAAEK</sequence>
<feature type="region of interest" description="Disordered" evidence="9">
    <location>
        <begin position="472"/>
        <end position="496"/>
    </location>
</feature>
<dbReference type="CDD" id="cd06257">
    <property type="entry name" value="DnaJ"/>
    <property type="match status" value="1"/>
</dbReference>
<dbReference type="PROSITE" id="PS51293">
    <property type="entry name" value="SANT"/>
    <property type="match status" value="1"/>
</dbReference>
<evidence type="ECO:0000313" key="15">
    <source>
        <dbReference type="Proteomes" id="UP001152320"/>
    </source>
</evidence>
<organism evidence="14 15">
    <name type="scientific">Holothuria leucospilota</name>
    <name type="common">Black long sea cucumber</name>
    <name type="synonym">Mertensiothuria leucospilota</name>
    <dbReference type="NCBI Taxonomy" id="206669"/>
    <lineage>
        <taxon>Eukaryota</taxon>
        <taxon>Metazoa</taxon>
        <taxon>Echinodermata</taxon>
        <taxon>Eleutherozoa</taxon>
        <taxon>Echinozoa</taxon>
        <taxon>Holothuroidea</taxon>
        <taxon>Aspidochirotacea</taxon>
        <taxon>Aspidochirotida</taxon>
        <taxon>Holothuriidae</taxon>
        <taxon>Holothuria</taxon>
    </lineage>
</organism>
<keyword evidence="4 10" id="KW-1133">Transmembrane helix</keyword>
<proteinExistence type="predicted"/>
<dbReference type="InterPro" id="IPR052606">
    <property type="entry name" value="DnaJ_domain_protein"/>
</dbReference>
<dbReference type="PANTHER" id="PTHR44653">
    <property type="entry name" value="DNAJ HOMOLOG SUBFAMILY C MEMBER 1"/>
    <property type="match status" value="1"/>
</dbReference>
<dbReference type="InterPro" id="IPR009057">
    <property type="entry name" value="Homeodomain-like_sf"/>
</dbReference>
<evidence type="ECO:0000256" key="9">
    <source>
        <dbReference type="SAM" id="MobiDB-lite"/>
    </source>
</evidence>
<evidence type="ECO:0000259" key="13">
    <source>
        <dbReference type="PROSITE" id="PS51293"/>
    </source>
</evidence>
<dbReference type="PROSITE" id="PS50090">
    <property type="entry name" value="MYB_LIKE"/>
    <property type="match status" value="1"/>
</dbReference>
<dbReference type="InterPro" id="IPR017884">
    <property type="entry name" value="SANT_dom"/>
</dbReference>
<dbReference type="EMBL" id="JAIZAY010000018">
    <property type="protein sequence ID" value="KAJ8024662.1"/>
    <property type="molecule type" value="Genomic_DNA"/>
</dbReference>
<dbReference type="InterPro" id="IPR036869">
    <property type="entry name" value="J_dom_sf"/>
</dbReference>
<evidence type="ECO:0000256" key="7">
    <source>
        <dbReference type="ARBA" id="ARBA00023242"/>
    </source>
</evidence>
<keyword evidence="3" id="KW-0677">Repeat</keyword>
<keyword evidence="1 10" id="KW-0812">Transmembrane</keyword>
<comment type="subcellular location">
    <subcellularLocation>
        <location evidence="8">Endomembrane system</location>
        <topology evidence="8">Single-pass membrane protein</topology>
    </subcellularLocation>
</comment>
<dbReference type="Pfam" id="PF00226">
    <property type="entry name" value="DnaJ"/>
    <property type="match status" value="1"/>
</dbReference>
<evidence type="ECO:0000256" key="2">
    <source>
        <dbReference type="ARBA" id="ARBA00022729"/>
    </source>
</evidence>
<keyword evidence="2" id="KW-0732">Signal</keyword>
<dbReference type="Gene3D" id="1.10.10.60">
    <property type="entry name" value="Homeodomain-like"/>
    <property type="match status" value="2"/>
</dbReference>
<evidence type="ECO:0000259" key="11">
    <source>
        <dbReference type="PROSITE" id="PS50076"/>
    </source>
</evidence>
<accession>A0A9Q1BH95</accession>
<evidence type="ECO:0000259" key="12">
    <source>
        <dbReference type="PROSITE" id="PS50090"/>
    </source>
</evidence>
<feature type="domain" description="Myb-like" evidence="12">
    <location>
        <begin position="516"/>
        <end position="563"/>
    </location>
</feature>
<dbReference type="FunFam" id="1.10.10.60:FF:000180">
    <property type="entry name" value="DnaJ (Hsp40) homolog, subfamily C, member 2"/>
    <property type="match status" value="1"/>
</dbReference>
<evidence type="ECO:0000256" key="8">
    <source>
        <dbReference type="ARBA" id="ARBA00037847"/>
    </source>
</evidence>
<feature type="transmembrane region" description="Helical" evidence="10">
    <location>
        <begin position="143"/>
        <end position="166"/>
    </location>
</feature>
<keyword evidence="7" id="KW-0539">Nucleus</keyword>
<evidence type="ECO:0000256" key="4">
    <source>
        <dbReference type="ARBA" id="ARBA00022989"/>
    </source>
</evidence>